<dbReference type="InterPro" id="IPR005545">
    <property type="entry name" value="YCII"/>
</dbReference>
<gene>
    <name evidence="2" type="ORF">AMATHDRAFT_117495</name>
</gene>
<dbReference type="Pfam" id="PF03795">
    <property type="entry name" value="YCII"/>
    <property type="match status" value="1"/>
</dbReference>
<dbReference type="InterPro" id="IPR011008">
    <property type="entry name" value="Dimeric_a/b-barrel"/>
</dbReference>
<sequence length="105" mass="11854">KKFFVYAPDRPGALDRRYEVRPRHFEKVNPLIESGVIQVAGMITDPETPVVEGERRNTIGSMLIVQAESIEAARELIMNDVYTTSGVWDKEKMVIAPFFAATPFP</sequence>
<dbReference type="PANTHER" id="PTHR33606:SF3">
    <property type="entry name" value="PROTEIN YCII"/>
    <property type="match status" value="1"/>
</dbReference>
<dbReference type="OrthoDB" id="5519740at2759"/>
<feature type="non-terminal residue" evidence="2">
    <location>
        <position position="1"/>
    </location>
</feature>
<dbReference type="Gene3D" id="3.30.70.1060">
    <property type="entry name" value="Dimeric alpha+beta barrel"/>
    <property type="match status" value="1"/>
</dbReference>
<evidence type="ECO:0000313" key="2">
    <source>
        <dbReference type="EMBL" id="PFH52053.1"/>
    </source>
</evidence>
<accession>A0A2A9NWF8</accession>
<dbReference type="Proteomes" id="UP000242287">
    <property type="component" value="Unassembled WGS sequence"/>
</dbReference>
<feature type="non-terminal residue" evidence="2">
    <location>
        <position position="105"/>
    </location>
</feature>
<protein>
    <recommendedName>
        <fullName evidence="1">YCII-related domain-containing protein</fullName>
    </recommendedName>
</protein>
<proteinExistence type="predicted"/>
<reference evidence="2 3" key="1">
    <citation type="submission" date="2014-02" db="EMBL/GenBank/DDBJ databases">
        <title>Transposable element dynamics among asymbiotic and ectomycorrhizal Amanita fungi.</title>
        <authorList>
            <consortium name="DOE Joint Genome Institute"/>
            <person name="Hess J."/>
            <person name="Skrede I."/>
            <person name="Wolfe B."/>
            <person name="LaButti K."/>
            <person name="Ohm R.A."/>
            <person name="Grigoriev I.V."/>
            <person name="Pringle A."/>
        </authorList>
    </citation>
    <scope>NUCLEOTIDE SEQUENCE [LARGE SCALE GENOMIC DNA]</scope>
    <source>
        <strain evidence="2 3">SKay4041</strain>
    </source>
</reference>
<dbReference type="EMBL" id="KZ301982">
    <property type="protein sequence ID" value="PFH52053.1"/>
    <property type="molecule type" value="Genomic_DNA"/>
</dbReference>
<feature type="domain" description="YCII-related" evidence="1">
    <location>
        <begin position="3"/>
        <end position="89"/>
    </location>
</feature>
<keyword evidence="3" id="KW-1185">Reference proteome</keyword>
<evidence type="ECO:0000259" key="1">
    <source>
        <dbReference type="Pfam" id="PF03795"/>
    </source>
</evidence>
<dbReference type="SUPFAM" id="SSF54909">
    <property type="entry name" value="Dimeric alpha+beta barrel"/>
    <property type="match status" value="1"/>
</dbReference>
<dbReference type="PANTHER" id="PTHR33606">
    <property type="entry name" value="PROTEIN YCII"/>
    <property type="match status" value="1"/>
</dbReference>
<organism evidence="2 3">
    <name type="scientific">Amanita thiersii Skay4041</name>
    <dbReference type="NCBI Taxonomy" id="703135"/>
    <lineage>
        <taxon>Eukaryota</taxon>
        <taxon>Fungi</taxon>
        <taxon>Dikarya</taxon>
        <taxon>Basidiomycota</taxon>
        <taxon>Agaricomycotina</taxon>
        <taxon>Agaricomycetes</taxon>
        <taxon>Agaricomycetidae</taxon>
        <taxon>Agaricales</taxon>
        <taxon>Pluteineae</taxon>
        <taxon>Amanitaceae</taxon>
        <taxon>Amanita</taxon>
    </lineage>
</organism>
<evidence type="ECO:0000313" key="3">
    <source>
        <dbReference type="Proteomes" id="UP000242287"/>
    </source>
</evidence>
<name>A0A2A9NWF8_9AGAR</name>
<dbReference type="InterPro" id="IPR051807">
    <property type="entry name" value="Sec-metab_biosynth-assoc"/>
</dbReference>
<dbReference type="AlphaFoldDB" id="A0A2A9NWF8"/>